<dbReference type="Gene3D" id="3.40.50.300">
    <property type="entry name" value="P-loop containing nucleotide triphosphate hydrolases"/>
    <property type="match status" value="1"/>
</dbReference>
<dbReference type="PANTHER" id="PTHR46434:SF1">
    <property type="entry name" value="GENETIC INTERACTOR OF PROHIBITINS 3, MITOCHONDRIAL"/>
    <property type="match status" value="1"/>
</dbReference>
<dbReference type="Proteomes" id="UP001172155">
    <property type="component" value="Unassembled WGS sequence"/>
</dbReference>
<feature type="region of interest" description="Disordered" evidence="1">
    <location>
        <begin position="69"/>
        <end position="91"/>
    </location>
</feature>
<feature type="region of interest" description="Disordered" evidence="1">
    <location>
        <begin position="692"/>
        <end position="718"/>
    </location>
</feature>
<evidence type="ECO:0000313" key="2">
    <source>
        <dbReference type="EMBL" id="KAK0740237.1"/>
    </source>
</evidence>
<dbReference type="InterPro" id="IPR050896">
    <property type="entry name" value="Mito_lipid_metab_GTPase"/>
</dbReference>
<protein>
    <recommendedName>
        <fullName evidence="4">Genetic interactor of prohibitins 3, mitochondrial</fullName>
    </recommendedName>
</protein>
<evidence type="ECO:0000256" key="1">
    <source>
        <dbReference type="SAM" id="MobiDB-lite"/>
    </source>
</evidence>
<dbReference type="InterPro" id="IPR027417">
    <property type="entry name" value="P-loop_NTPase"/>
</dbReference>
<dbReference type="GO" id="GO:0005739">
    <property type="term" value="C:mitochondrion"/>
    <property type="evidence" value="ECO:0007669"/>
    <property type="project" value="TreeGrafter"/>
</dbReference>
<proteinExistence type="predicted"/>
<dbReference type="SUPFAM" id="SSF52540">
    <property type="entry name" value="P-loop containing nucleoside triphosphate hydrolases"/>
    <property type="match status" value="1"/>
</dbReference>
<reference evidence="2" key="1">
    <citation type="submission" date="2023-06" db="EMBL/GenBank/DDBJ databases">
        <title>Genome-scale phylogeny and comparative genomics of the fungal order Sordariales.</title>
        <authorList>
            <consortium name="Lawrence Berkeley National Laboratory"/>
            <person name="Hensen N."/>
            <person name="Bonometti L."/>
            <person name="Westerberg I."/>
            <person name="Brannstrom I.O."/>
            <person name="Guillou S."/>
            <person name="Cros-Aarteil S."/>
            <person name="Calhoun S."/>
            <person name="Haridas S."/>
            <person name="Kuo A."/>
            <person name="Mondo S."/>
            <person name="Pangilinan J."/>
            <person name="Riley R."/>
            <person name="LaButti K."/>
            <person name="Andreopoulos B."/>
            <person name="Lipzen A."/>
            <person name="Chen C."/>
            <person name="Yanf M."/>
            <person name="Daum C."/>
            <person name="Ng V."/>
            <person name="Clum A."/>
            <person name="Steindorff A."/>
            <person name="Ohm R."/>
            <person name="Martin F."/>
            <person name="Silar P."/>
            <person name="Natvig D."/>
            <person name="Lalanne C."/>
            <person name="Gautier V."/>
            <person name="Ament-velasquez S.L."/>
            <person name="Kruys A."/>
            <person name="Hutchinson M.I."/>
            <person name="Powell A.J."/>
            <person name="Barry K."/>
            <person name="Miller A.N."/>
            <person name="Grigoriev I.V."/>
            <person name="Debuchy R."/>
            <person name="Gladieux P."/>
            <person name="Thoren M.H."/>
            <person name="Johannesson H."/>
        </authorList>
    </citation>
    <scope>NUCLEOTIDE SEQUENCE</scope>
    <source>
        <strain evidence="2">SMH3187-1</strain>
    </source>
</reference>
<comment type="caution">
    <text evidence="2">The sequence shown here is derived from an EMBL/GenBank/DDBJ whole genome shotgun (WGS) entry which is preliminary data.</text>
</comment>
<dbReference type="AlphaFoldDB" id="A0AA40JYZ0"/>
<dbReference type="EMBL" id="JAUKUD010000006">
    <property type="protein sequence ID" value="KAK0740237.1"/>
    <property type="molecule type" value="Genomic_DNA"/>
</dbReference>
<organism evidence="2 3">
    <name type="scientific">Schizothecium vesticola</name>
    <dbReference type="NCBI Taxonomy" id="314040"/>
    <lineage>
        <taxon>Eukaryota</taxon>
        <taxon>Fungi</taxon>
        <taxon>Dikarya</taxon>
        <taxon>Ascomycota</taxon>
        <taxon>Pezizomycotina</taxon>
        <taxon>Sordariomycetes</taxon>
        <taxon>Sordariomycetidae</taxon>
        <taxon>Sordariales</taxon>
        <taxon>Schizotheciaceae</taxon>
        <taxon>Schizothecium</taxon>
    </lineage>
</organism>
<sequence length="718" mass="79766">MQAQRCRSLYSKLLGNIYNLERCSSPARLSPFLCPTLLRAHSSTTPRRPSHRQNGPLLLSQARRLHTSPTLRTEAHPDPEQPQAETRPPIKSLPPICTGCGALSQTTMPNEPGYYSLDRGAVAEYLGLAEKHKPEPGTQDDVVRQALADLDLDDLEAQGVNLRGLAPDAAVDDEPDAARTDDTVICDRCHGLLHHGIGQPIFHPSIDALRNTIAESPYKYNHIYHLLDAADFPMSLLPKITDLLDAMPLRSHNRRSRSAKYYANKKTEISFIITRADLLGAKKEDVDRLMPALRETLREALGRNGAHVRLGNVKCVSAKRGWWTKPLKEEIFSHRGAAWMVGKANVGKSHLFAAVFPQGRMDHKPSPYEAPIEPVPGYGVDESKLDNRDDDLSLLPPARPETQYPAMPLISPLAGTTASPIRLTYGGGKGELIDLPGLPRTDLELYVQEEHRNSLILRKRKKPEQVVLKPGKSLLLGGFIRITPQTPGLDFLAYNFTPLTDHLTSTEKAIGVQERTDPVNVDNISVPEASDKIKLAGSYELRYDITKQRAGPLTRKNAINLPVERLPFRVLSVDILIEGCGWVEITAQMSARKLEAGGGGGGRKLPPPVRAPPAQRKSIWNQDPARLDFLDLSDPDEVKPQLAFEPDEAPNQFEEGPRRELNWPVVDVFTPEGRFVAARRAFAAYDLNKTIPKGTKMRPRKSMKGHKKRMKQESRARG</sequence>
<feature type="compositionally biased region" description="Basic residues" evidence="1">
    <location>
        <begin position="695"/>
        <end position="710"/>
    </location>
</feature>
<accession>A0AA40JYZ0</accession>
<gene>
    <name evidence="2" type="ORF">B0T18DRAFT_417511</name>
</gene>
<dbReference type="PANTHER" id="PTHR46434">
    <property type="entry name" value="GENETIC INTERACTOR OF PROHIBITINS 3, MITOCHONDRIAL"/>
    <property type="match status" value="1"/>
</dbReference>
<evidence type="ECO:0008006" key="4">
    <source>
        <dbReference type="Google" id="ProtNLM"/>
    </source>
</evidence>
<evidence type="ECO:0000313" key="3">
    <source>
        <dbReference type="Proteomes" id="UP001172155"/>
    </source>
</evidence>
<feature type="region of interest" description="Disordered" evidence="1">
    <location>
        <begin position="596"/>
        <end position="616"/>
    </location>
</feature>
<keyword evidence="3" id="KW-1185">Reference proteome</keyword>
<name>A0AA40JYZ0_9PEZI</name>